<dbReference type="InterPro" id="IPR024302">
    <property type="entry name" value="SusD-like"/>
</dbReference>
<proteinExistence type="predicted"/>
<evidence type="ECO:0000313" key="1">
    <source>
        <dbReference type="EMBL" id="REC80307.1"/>
    </source>
</evidence>
<accession>A0A3D9DQR4</accession>
<keyword evidence="1" id="KW-0449">Lipoprotein</keyword>
<protein>
    <submittedName>
        <fullName evidence="1">SusD/RagB family nutrient-binding outer membrane lipoprotein</fullName>
    </submittedName>
</protein>
<sequence length="539" mass="59363">MKNKYFKILMLGTIGLLPLLNCTGNFEEIDSEYNGVYDEQLLADFALLTNPLRQIQSNLQNPQNWIYQLQTNLNADMYSGFFSTATRYNGGINNTTYFMMDGWNERIMLNQLEDVNQQYKNFKLNAPKYYPGIDFSQSLAVLNISRILAAQKVSDAHGPVIYSKFETPGANGITDFDSQQDAYNHFVTDLNAAIVALQKPIGVEDKAVISKSDLVFGGNTANWAKLANSLKLRYAIRISYADPAKAKQYAEEALASSAGLIDDASENALVSYGKASPLFDIIYSWGDCKIGAPLMAYMNGYNDPRISLYAQPATDAGVLNQYVGVRQGVDLSPGYGSYSKAAAISANGDYFSGSNGKSKIFTAAEAWFLKAEAAIRGYAGAGDAGTNYNKGISVSLEEWGKAGGYDAYVNNSTSTEAPYIDPKNHSNDILAGNPQLSTITIKWNATDSFERKLERIMTQKWIALYPDGAEAWAEQRRTGYPIIFKNVLNDSQGTISTDAMIRRIPIPSKYRNSTLNYAQAVQLLGGPDTGGTKLWWDKK</sequence>
<name>A0A3D9DQR4_9FLAO</name>
<organism evidence="1 2">
    <name type="scientific">Chryseobacterium elymi</name>
    <dbReference type="NCBI Taxonomy" id="395936"/>
    <lineage>
        <taxon>Bacteria</taxon>
        <taxon>Pseudomonadati</taxon>
        <taxon>Bacteroidota</taxon>
        <taxon>Flavobacteriia</taxon>
        <taxon>Flavobacteriales</taxon>
        <taxon>Weeksellaceae</taxon>
        <taxon>Chryseobacterium group</taxon>
        <taxon>Chryseobacterium</taxon>
    </lineage>
</organism>
<reference evidence="1 2" key="1">
    <citation type="journal article" date="2010" name="Syst. Appl. Microbiol.">
        <title>Four new species of Chryseobacterium from the rhizosphere of coastal sand dune plants, Chryseobacterium elymi sp. nov., Chryseobacterium hagamense sp. nov., Chryseobacterium lathyri sp. nov. and Chryseobacterium rhizosphaerae sp. nov.</title>
        <authorList>
            <person name="Cho S.H."/>
            <person name="Lee K.S."/>
            <person name="Shin D.S."/>
            <person name="Han J.H."/>
            <person name="Park K.S."/>
            <person name="Lee C.H."/>
            <person name="Park K.H."/>
            <person name="Kim S.B."/>
        </authorList>
    </citation>
    <scope>NUCLEOTIDE SEQUENCE [LARGE SCALE GENOMIC DNA]</scope>
    <source>
        <strain evidence="1 2">KCTC 22547</strain>
    </source>
</reference>
<dbReference type="Gene3D" id="1.25.40.390">
    <property type="match status" value="1"/>
</dbReference>
<gene>
    <name evidence="1" type="ORF">DRF60_00925</name>
</gene>
<dbReference type="SUPFAM" id="SSF48452">
    <property type="entry name" value="TPR-like"/>
    <property type="match status" value="1"/>
</dbReference>
<dbReference type="AlphaFoldDB" id="A0A3D9DQR4"/>
<dbReference type="EMBL" id="QNUH01000001">
    <property type="protein sequence ID" value="REC80307.1"/>
    <property type="molecule type" value="Genomic_DNA"/>
</dbReference>
<dbReference type="Pfam" id="PF12741">
    <property type="entry name" value="SusD-like"/>
    <property type="match status" value="1"/>
</dbReference>
<dbReference type="InterPro" id="IPR011990">
    <property type="entry name" value="TPR-like_helical_dom_sf"/>
</dbReference>
<keyword evidence="2" id="KW-1185">Reference proteome</keyword>
<dbReference type="RefSeq" id="WP_116010249.1">
    <property type="nucleotide sequence ID" value="NZ_QNUH01000001.1"/>
</dbReference>
<dbReference type="OrthoDB" id="725917at2"/>
<dbReference type="Proteomes" id="UP000257030">
    <property type="component" value="Unassembled WGS sequence"/>
</dbReference>
<comment type="caution">
    <text evidence="1">The sequence shown here is derived from an EMBL/GenBank/DDBJ whole genome shotgun (WGS) entry which is preliminary data.</text>
</comment>
<evidence type="ECO:0000313" key="2">
    <source>
        <dbReference type="Proteomes" id="UP000257030"/>
    </source>
</evidence>